<dbReference type="Proteomes" id="UP000837857">
    <property type="component" value="Chromosome 18"/>
</dbReference>
<protein>
    <submittedName>
        <fullName evidence="1">Uncharacterized protein</fullName>
    </submittedName>
</protein>
<proteinExistence type="predicted"/>
<sequence>MFRGARRRERVQVIGPDLLANKSWWNAGTLSANSSNELSRRGARNNAVGRERANRYGRVELDAEYFFRTGVQQSPLGAASVSRPPRNGRLAV</sequence>
<organism evidence="1 2">
    <name type="scientific">Iphiclides podalirius</name>
    <name type="common">scarce swallowtail</name>
    <dbReference type="NCBI Taxonomy" id="110791"/>
    <lineage>
        <taxon>Eukaryota</taxon>
        <taxon>Metazoa</taxon>
        <taxon>Ecdysozoa</taxon>
        <taxon>Arthropoda</taxon>
        <taxon>Hexapoda</taxon>
        <taxon>Insecta</taxon>
        <taxon>Pterygota</taxon>
        <taxon>Neoptera</taxon>
        <taxon>Endopterygota</taxon>
        <taxon>Lepidoptera</taxon>
        <taxon>Glossata</taxon>
        <taxon>Ditrysia</taxon>
        <taxon>Papilionoidea</taxon>
        <taxon>Papilionidae</taxon>
        <taxon>Papilioninae</taxon>
        <taxon>Iphiclides</taxon>
    </lineage>
</organism>
<name>A0ABN8I8N2_9NEOP</name>
<accession>A0ABN8I8N2</accession>
<evidence type="ECO:0000313" key="2">
    <source>
        <dbReference type="Proteomes" id="UP000837857"/>
    </source>
</evidence>
<dbReference type="EMBL" id="OW152830">
    <property type="protein sequence ID" value="CAH2048621.1"/>
    <property type="molecule type" value="Genomic_DNA"/>
</dbReference>
<gene>
    <name evidence="1" type="ORF">IPOD504_LOCUS6228</name>
</gene>
<evidence type="ECO:0000313" key="1">
    <source>
        <dbReference type="EMBL" id="CAH2048621.1"/>
    </source>
</evidence>
<keyword evidence="2" id="KW-1185">Reference proteome</keyword>
<feature type="non-terminal residue" evidence="1">
    <location>
        <position position="92"/>
    </location>
</feature>
<reference evidence="1" key="1">
    <citation type="submission" date="2022-03" db="EMBL/GenBank/DDBJ databases">
        <authorList>
            <person name="Martin H S."/>
        </authorList>
    </citation>
    <scope>NUCLEOTIDE SEQUENCE</scope>
</reference>